<comment type="caution">
    <text evidence="1">The sequence shown here is derived from an EMBL/GenBank/DDBJ whole genome shotgun (WGS) entry which is preliminary data.</text>
</comment>
<evidence type="ECO:0000313" key="1">
    <source>
        <dbReference type="EMBL" id="CAF0983798.1"/>
    </source>
</evidence>
<evidence type="ECO:0000313" key="3">
    <source>
        <dbReference type="Proteomes" id="UP000663828"/>
    </source>
</evidence>
<accession>A0A814FC37</accession>
<keyword evidence="3" id="KW-1185">Reference proteome</keyword>
<sequence length="591" mass="67115">MFVSGNIVRYQLACPSFDDLHFRNESFLKIVVQCYRADDSQFPLTKEIFLFGHVKPAVTITCNNVQFRQSAEPILYTCNYNIDNLPPGNYSIFAYEDFSDTHGSLEHPEKQAFGWSTNETGEKWTQHAISNSNADIILRKPHSFFAIGYPTETDTARFYRIDRIPVLQLNASTPSDRGYAHGYLLAPHILDWFYFYLLEENFGSITKYKEFYAYVDPSSKFFHYPTEYLCEIQGILLGMQARIDCKLYLHELKRPFNMIDLLAMNSYIERRTIRSDARTDDPNCSQVVVGNTLTADQRIIAGRNMDGECDIRRVTVSTTLLFAINSSSASKEYRYVSLSWPGMVGVLSGVNETGFYSMENAGPSQIGGQIKGLTPVSYVATHALRTLNARSITKDDMKAAFEKFTPDSTLNNDSKCWPTDKAISELKGPICGPGSIFVFATISDQENSAFVLEGDRYGGCLRTSLQAPPYIPDCILATNHFLRYGFTSSSGEDYRNFESNVSFNSLHRYESIRQQMEALFRLKKSTTYLDVQDIRSLLQSACTGHTEHTIEVELELNGKITLHIHLAALEFGMWYAPYEPAQTIIFEELFQ</sequence>
<dbReference type="OrthoDB" id="9998640at2759"/>
<dbReference type="EMBL" id="CAJNOJ010000296">
    <property type="protein sequence ID" value="CAF1378270.1"/>
    <property type="molecule type" value="Genomic_DNA"/>
</dbReference>
<dbReference type="AlphaFoldDB" id="A0A814FC37"/>
<name>A0A814FC37_ADIRI</name>
<proteinExistence type="predicted"/>
<dbReference type="Proteomes" id="UP000663828">
    <property type="component" value="Unassembled WGS sequence"/>
</dbReference>
<protein>
    <submittedName>
        <fullName evidence="1">Uncharacterized protein</fullName>
    </submittedName>
</protein>
<reference evidence="1" key="1">
    <citation type="submission" date="2021-02" db="EMBL/GenBank/DDBJ databases">
        <authorList>
            <person name="Nowell W R."/>
        </authorList>
    </citation>
    <scope>NUCLEOTIDE SEQUENCE</scope>
</reference>
<dbReference type="Proteomes" id="UP000663852">
    <property type="component" value="Unassembled WGS sequence"/>
</dbReference>
<evidence type="ECO:0000313" key="2">
    <source>
        <dbReference type="EMBL" id="CAF1378270.1"/>
    </source>
</evidence>
<organism evidence="1 3">
    <name type="scientific">Adineta ricciae</name>
    <name type="common">Rotifer</name>
    <dbReference type="NCBI Taxonomy" id="249248"/>
    <lineage>
        <taxon>Eukaryota</taxon>
        <taxon>Metazoa</taxon>
        <taxon>Spiralia</taxon>
        <taxon>Gnathifera</taxon>
        <taxon>Rotifera</taxon>
        <taxon>Eurotatoria</taxon>
        <taxon>Bdelloidea</taxon>
        <taxon>Adinetida</taxon>
        <taxon>Adinetidae</taxon>
        <taxon>Adineta</taxon>
    </lineage>
</organism>
<dbReference type="EMBL" id="CAJNOR010000694">
    <property type="protein sequence ID" value="CAF0983798.1"/>
    <property type="molecule type" value="Genomic_DNA"/>
</dbReference>
<dbReference type="Gene3D" id="3.60.60.10">
    <property type="entry name" value="Penicillin V Acylase, Chain A"/>
    <property type="match status" value="1"/>
</dbReference>
<gene>
    <name evidence="2" type="ORF">EDS130_LOCUS34773</name>
    <name evidence="1" type="ORF">XAT740_LOCUS12326</name>
</gene>